<dbReference type="Proteomes" id="UP000299102">
    <property type="component" value="Unassembled WGS sequence"/>
</dbReference>
<dbReference type="STRING" id="151549.A0A4C1TBP4"/>
<reference evidence="2 3" key="1">
    <citation type="journal article" date="2019" name="Commun. Biol.">
        <title>The bagworm genome reveals a unique fibroin gene that provides high tensile strength.</title>
        <authorList>
            <person name="Kono N."/>
            <person name="Nakamura H."/>
            <person name="Ohtoshi R."/>
            <person name="Tomita M."/>
            <person name="Numata K."/>
            <person name="Arakawa K."/>
        </authorList>
    </citation>
    <scope>NUCLEOTIDE SEQUENCE [LARGE SCALE GENOMIC DNA]</scope>
</reference>
<evidence type="ECO:0000256" key="1">
    <source>
        <dbReference type="SAM" id="MobiDB-lite"/>
    </source>
</evidence>
<evidence type="ECO:0000313" key="3">
    <source>
        <dbReference type="Proteomes" id="UP000299102"/>
    </source>
</evidence>
<organism evidence="2 3">
    <name type="scientific">Eumeta variegata</name>
    <name type="common">Bagworm moth</name>
    <name type="synonym">Eumeta japonica</name>
    <dbReference type="NCBI Taxonomy" id="151549"/>
    <lineage>
        <taxon>Eukaryota</taxon>
        <taxon>Metazoa</taxon>
        <taxon>Ecdysozoa</taxon>
        <taxon>Arthropoda</taxon>
        <taxon>Hexapoda</taxon>
        <taxon>Insecta</taxon>
        <taxon>Pterygota</taxon>
        <taxon>Neoptera</taxon>
        <taxon>Endopterygota</taxon>
        <taxon>Lepidoptera</taxon>
        <taxon>Glossata</taxon>
        <taxon>Ditrysia</taxon>
        <taxon>Tineoidea</taxon>
        <taxon>Psychidae</taxon>
        <taxon>Oiketicinae</taxon>
        <taxon>Eumeta</taxon>
    </lineage>
</organism>
<feature type="compositionally biased region" description="Polar residues" evidence="1">
    <location>
        <begin position="32"/>
        <end position="43"/>
    </location>
</feature>
<accession>A0A4C1TBP4</accession>
<keyword evidence="3" id="KW-1185">Reference proteome</keyword>
<gene>
    <name evidence="2" type="ORF">EVAR_101358_1</name>
</gene>
<proteinExistence type="predicted"/>
<comment type="caution">
    <text evidence="2">The sequence shown here is derived from an EMBL/GenBank/DDBJ whole genome shotgun (WGS) entry which is preliminary data.</text>
</comment>
<feature type="region of interest" description="Disordered" evidence="1">
    <location>
        <begin position="1"/>
        <end position="55"/>
    </location>
</feature>
<protein>
    <submittedName>
        <fullName evidence="2">CDK5RAP3-like protein</fullName>
    </submittedName>
</protein>
<sequence>MAKLEQQSDESLKRSQDLNKPEAQLLAEHNGPLQQLGSKQMNVNEIDFGDDNGGASSTISGEMIDFGELSIDNDAKVIDFGDANESGDIDWV</sequence>
<dbReference type="EMBL" id="BGZK01004916">
    <property type="protein sequence ID" value="GBP11586.1"/>
    <property type="molecule type" value="Genomic_DNA"/>
</dbReference>
<dbReference type="AlphaFoldDB" id="A0A4C1TBP4"/>
<name>A0A4C1TBP4_EUMVA</name>
<evidence type="ECO:0000313" key="2">
    <source>
        <dbReference type="EMBL" id="GBP11586.1"/>
    </source>
</evidence>
<feature type="compositionally biased region" description="Basic and acidic residues" evidence="1">
    <location>
        <begin position="10"/>
        <end position="20"/>
    </location>
</feature>